<dbReference type="PANTHER" id="PTHR12271:SF128">
    <property type="entry name" value="PAP-ASSOCIATED DOMAIN-CONTAINING PROTEIN"/>
    <property type="match status" value="1"/>
</dbReference>
<evidence type="ECO:0000256" key="4">
    <source>
        <dbReference type="SAM" id="MobiDB-lite"/>
    </source>
</evidence>
<dbReference type="GO" id="GO:0050265">
    <property type="term" value="F:RNA uridylyltransferase activity"/>
    <property type="evidence" value="ECO:0007669"/>
    <property type="project" value="TreeGrafter"/>
</dbReference>
<dbReference type="EMBL" id="KZ270004">
    <property type="protein sequence ID" value="OZC08694.1"/>
    <property type="molecule type" value="Genomic_DNA"/>
</dbReference>
<evidence type="ECO:0000259" key="5">
    <source>
        <dbReference type="Pfam" id="PF03828"/>
    </source>
</evidence>
<reference evidence="6 7" key="1">
    <citation type="submission" date="2015-12" db="EMBL/GenBank/DDBJ databases">
        <title>Draft genome of the nematode, Onchocerca flexuosa.</title>
        <authorList>
            <person name="Mitreva M."/>
        </authorList>
    </citation>
    <scope>NUCLEOTIDE SEQUENCE [LARGE SCALE GENOMIC DNA]</scope>
    <source>
        <strain evidence="6">Red Deer</strain>
    </source>
</reference>
<evidence type="ECO:0000313" key="6">
    <source>
        <dbReference type="EMBL" id="OZC08694.1"/>
    </source>
</evidence>
<dbReference type="GO" id="GO:0046872">
    <property type="term" value="F:metal ion binding"/>
    <property type="evidence" value="ECO:0007669"/>
    <property type="project" value="UniProtKB-KW"/>
</dbReference>
<keyword evidence="2" id="KW-0479">Metal-binding</keyword>
<name>A0A238BUM3_9BILA</name>
<feature type="domain" description="PAP-associated" evidence="5">
    <location>
        <begin position="619"/>
        <end position="672"/>
    </location>
</feature>
<dbReference type="GO" id="GO:0031123">
    <property type="term" value="P:RNA 3'-end processing"/>
    <property type="evidence" value="ECO:0007669"/>
    <property type="project" value="TreeGrafter"/>
</dbReference>
<accession>A0A238BUM3</accession>
<gene>
    <name evidence="6" type="ORF">X798_04242</name>
</gene>
<dbReference type="PANTHER" id="PTHR12271">
    <property type="entry name" value="POLY A POLYMERASE CID PAP -RELATED"/>
    <property type="match status" value="1"/>
</dbReference>
<dbReference type="SUPFAM" id="SSF81631">
    <property type="entry name" value="PAP/OAS1 substrate-binding domain"/>
    <property type="match status" value="1"/>
</dbReference>
<keyword evidence="7" id="KW-1185">Reference proteome</keyword>
<evidence type="ECO:0000313" key="7">
    <source>
        <dbReference type="Proteomes" id="UP000242913"/>
    </source>
</evidence>
<protein>
    <recommendedName>
        <fullName evidence="5">PAP-associated domain-containing protein</fullName>
    </recommendedName>
</protein>
<dbReference type="OrthoDB" id="407432at2759"/>
<dbReference type="InterPro" id="IPR002058">
    <property type="entry name" value="PAP_assoc"/>
</dbReference>
<keyword evidence="3" id="KW-0460">Magnesium</keyword>
<feature type="compositionally biased region" description="Polar residues" evidence="4">
    <location>
        <begin position="33"/>
        <end position="52"/>
    </location>
</feature>
<organism evidence="6 7">
    <name type="scientific">Onchocerca flexuosa</name>
    <dbReference type="NCBI Taxonomy" id="387005"/>
    <lineage>
        <taxon>Eukaryota</taxon>
        <taxon>Metazoa</taxon>
        <taxon>Ecdysozoa</taxon>
        <taxon>Nematoda</taxon>
        <taxon>Chromadorea</taxon>
        <taxon>Rhabditida</taxon>
        <taxon>Spirurina</taxon>
        <taxon>Spiruromorpha</taxon>
        <taxon>Filarioidea</taxon>
        <taxon>Onchocercidae</taxon>
        <taxon>Onchocerca</taxon>
    </lineage>
</organism>
<evidence type="ECO:0000256" key="3">
    <source>
        <dbReference type="ARBA" id="ARBA00022842"/>
    </source>
</evidence>
<keyword evidence="1" id="KW-0808">Transferase</keyword>
<dbReference type="Gene3D" id="1.10.1410.10">
    <property type="match status" value="1"/>
</dbReference>
<evidence type="ECO:0000256" key="1">
    <source>
        <dbReference type="ARBA" id="ARBA00022679"/>
    </source>
</evidence>
<feature type="region of interest" description="Disordered" evidence="4">
    <location>
        <begin position="1"/>
        <end position="61"/>
    </location>
</feature>
<dbReference type="AlphaFoldDB" id="A0A238BUM3"/>
<proteinExistence type="predicted"/>
<feature type="compositionally biased region" description="Basic residues" evidence="4">
    <location>
        <begin position="17"/>
        <end position="30"/>
    </location>
</feature>
<evidence type="ECO:0000256" key="2">
    <source>
        <dbReference type="ARBA" id="ARBA00022723"/>
    </source>
</evidence>
<sequence>MNRERSKVIAGGAGSSKHTRSAQMRKQKKKNNSDASIISQPNSTENQKISKNINKRKGTPRKRLTTIIPATNNTLVESLIAFENRSTRSEDIFEHMRMQSAVQFRFVTFAASTSADEEHTNTVASSNEPDVISLSDEEESQNDMGCALVEQGDDFTKQLWTSPFIKKEVLKCPSSSNEIEDRRFVDRVAEKIDNANIVKNEETVSFINNSTEKLIVPEIKNDCNRFCRIKQLPEFNESMKSIQNDINVCNGKKQFITKLPLRSGPLVIRKDSFDGLNLFPGMHEFVQNGEIELKIEKPEGKDFIQLILFECCGPLEDPKQVARGGYKICTSAVLHENTSVEIVREALIDLAEQLERISRDSFSPGPAREQMFKIEQIIRELYLSTRLTDAQYEDGLQIANLLSHFLQNEAHKSYSVMVYGSYLTKLATLHSSLNLALNFPLEYSLGYALSQVMEVLDDTTRSIFLFEFFFFFQFLIFGSIWKNFTVHSITSDFQRPDPSIHCTINSVAVVITANCLRQQRATQLINLYCTICSQFKILITTFRSWAELCSLTNVQLGGMPKFAFDIILIHYLQRKGLLPFVFEILNEEEILLLDSENLKFEDQIDKINADFGANNEEWNFGELWIDLFRYYAIEHSVKELIQIRWRKGYLSKGCIRWNKKRFAVEDPFAPDHIMQPQQRIHGYFSSCFLSTYLHFALPRTMVRSLIPYSVVTLETVDVKVKKKRKRKSRKITLLNDSNFSEAAGNNDQQCNRSDSDDTDNLYEGSFLELIGLEANKTQITDVDVSEQKIASVTETGLETSMQIWSNEISVSHPEDNLNPNETAFFQKMDENDKNSLVSGKCKDSEKLVSDCDASCLDLNTSHNDLLLLQRDSIDETYCGSNVMSTFQQHNIHFSEISSRMKELELSTASTQNLFVKEEYDEKDESAKIKLASTSVLKIKFHDYDEMSIRKLWLALNNNEYNYPWALQYFTSGLKPMVRCTCCNADDHLRENCPELMIPKPKNFPPLTFAQRKIIDRVIFDIFSN</sequence>
<dbReference type="Proteomes" id="UP000242913">
    <property type="component" value="Unassembled WGS sequence"/>
</dbReference>
<dbReference type="Pfam" id="PF03828">
    <property type="entry name" value="PAP_assoc"/>
    <property type="match status" value="1"/>
</dbReference>